<feature type="non-terminal residue" evidence="1">
    <location>
        <position position="278"/>
    </location>
</feature>
<accession>A0ACA9LDA6</accession>
<reference evidence="1" key="1">
    <citation type="submission" date="2021-06" db="EMBL/GenBank/DDBJ databases">
        <authorList>
            <person name="Kallberg Y."/>
            <person name="Tangrot J."/>
            <person name="Rosling A."/>
        </authorList>
    </citation>
    <scope>NUCLEOTIDE SEQUENCE</scope>
    <source>
        <strain evidence="1">AU212A</strain>
    </source>
</reference>
<protein>
    <submittedName>
        <fullName evidence="1">4342_t:CDS:1</fullName>
    </submittedName>
</protein>
<dbReference type="Proteomes" id="UP000789860">
    <property type="component" value="Unassembled WGS sequence"/>
</dbReference>
<evidence type="ECO:0000313" key="2">
    <source>
        <dbReference type="Proteomes" id="UP000789860"/>
    </source>
</evidence>
<evidence type="ECO:0000313" key="1">
    <source>
        <dbReference type="EMBL" id="CAG8518503.1"/>
    </source>
</evidence>
<comment type="caution">
    <text evidence="1">The sequence shown here is derived from an EMBL/GenBank/DDBJ whole genome shotgun (WGS) entry which is preliminary data.</text>
</comment>
<sequence length="278" mass="31324">MNNSSSFSSFKKNRVQTSKSIPGARLSPYNGQLLLSTGEDKHTGYSKLLLKYFLSQGIASGHHVLFSSAEEDPANFIKGLPWITNDDTNDLDDGTEIDDKMKIAWRYKEMKKFESGIKSNNRQNVMPPIFKNKQISITKPQRQEQPFCHTFDLTKSIPQSSIDSASLTLIDATKWADELHDENMYNKLLSEIRLVIDQNNFSSLTAPSTGVESNALRIGIHSIASPSWHSNSPHDLYRFFHALRGILRSSSSLSVITIPAHLYTSNSMSSSFIRRIEH</sequence>
<keyword evidence="2" id="KW-1185">Reference proteome</keyword>
<proteinExistence type="predicted"/>
<name>A0ACA9LDA6_9GLOM</name>
<dbReference type="EMBL" id="CAJVPM010004911">
    <property type="protein sequence ID" value="CAG8518503.1"/>
    <property type="molecule type" value="Genomic_DNA"/>
</dbReference>
<organism evidence="1 2">
    <name type="scientific">Scutellospora calospora</name>
    <dbReference type="NCBI Taxonomy" id="85575"/>
    <lineage>
        <taxon>Eukaryota</taxon>
        <taxon>Fungi</taxon>
        <taxon>Fungi incertae sedis</taxon>
        <taxon>Mucoromycota</taxon>
        <taxon>Glomeromycotina</taxon>
        <taxon>Glomeromycetes</taxon>
        <taxon>Diversisporales</taxon>
        <taxon>Gigasporaceae</taxon>
        <taxon>Scutellospora</taxon>
    </lineage>
</organism>
<gene>
    <name evidence="1" type="ORF">SCALOS_LOCUS3971</name>
</gene>